<evidence type="ECO:0000313" key="1">
    <source>
        <dbReference type="EMBL" id="ADP95834.1"/>
    </source>
</evidence>
<protein>
    <submittedName>
        <fullName evidence="1">Uncharacterized protein</fullName>
    </submittedName>
</protein>
<dbReference type="HOGENOM" id="CLU_2260362_0_0_6"/>
<gene>
    <name evidence="1" type="ordered locus">HP15_70</name>
</gene>
<accession>E4PIC9</accession>
<dbReference type="EMBL" id="CP001978">
    <property type="protein sequence ID" value="ADP95834.1"/>
    <property type="molecule type" value="Genomic_DNA"/>
</dbReference>
<dbReference type="Proteomes" id="UP000007077">
    <property type="component" value="Chromosome"/>
</dbReference>
<proteinExistence type="predicted"/>
<reference evidence="2" key="2">
    <citation type="submission" date="2010-02" db="EMBL/GenBank/DDBJ databases">
        <title>Complete genome sequence of Marinobacter adhaerens type strain (HP15).</title>
        <authorList>
            <person name="Gaerdes A.A.M."/>
            <person name="Kaeppel E."/>
            <person name="Shezad A."/>
            <person name="Seebah S."/>
            <person name="Teeling H."/>
            <person name="Yarza P."/>
            <person name="Gloeckner F.O."/>
            <person name="Ullrich M.S."/>
        </authorList>
    </citation>
    <scope>NUCLEOTIDE SEQUENCE [LARGE SCALE GENOMIC DNA]</scope>
    <source>
        <strain evidence="2">DSM 23420 / HP15</strain>
    </source>
</reference>
<name>E4PIC9_MARAH</name>
<dbReference type="AlphaFoldDB" id="E4PIC9"/>
<reference evidence="1 2" key="1">
    <citation type="journal article" date="2010" name="Stand. Genomic Sci.">
        <title>Complete genome sequence of Marinobacter adhaerens type strain (HP15), a diatom-interacting marine microorganism.</title>
        <authorList>
            <person name="Gardes A."/>
            <person name="Kaeppel E."/>
            <person name="Shehzad A."/>
            <person name="Seebah S."/>
            <person name="Teeling H."/>
            <person name="Yarza P."/>
            <person name="Glockner F.O."/>
            <person name="Grossart H.P."/>
            <person name="Ullrich M.S."/>
        </authorList>
    </citation>
    <scope>NUCLEOTIDE SEQUENCE [LARGE SCALE GENOMIC DNA]</scope>
    <source>
        <strain evidence="2">DSM 23420 / HP15</strain>
    </source>
</reference>
<dbReference type="PATRIC" id="fig|225937.3.peg.70"/>
<evidence type="ECO:0000313" key="2">
    <source>
        <dbReference type="Proteomes" id="UP000007077"/>
    </source>
</evidence>
<dbReference type="KEGG" id="mad:HP15_70"/>
<sequence>MTLSQAWQQAVSHWGEIYEIRQKDVADKLKLTPSPAQFKALRKQLNEHEGHDLPPSVLHHVYAEQRSQINKKKAREDIGGRLDGDDFLTMYANLEREVSEFRK</sequence>
<organism evidence="1 2">
    <name type="scientific">Marinobacter adhaerens (strain DSM 23420 / HP15)</name>
    <dbReference type="NCBI Taxonomy" id="225937"/>
    <lineage>
        <taxon>Bacteria</taxon>
        <taxon>Pseudomonadati</taxon>
        <taxon>Pseudomonadota</taxon>
        <taxon>Gammaproteobacteria</taxon>
        <taxon>Pseudomonadales</taxon>
        <taxon>Marinobacteraceae</taxon>
        <taxon>Marinobacter</taxon>
    </lineage>
</organism>